<name>F8ABF8_THEID</name>
<evidence type="ECO:0000313" key="14">
    <source>
        <dbReference type="EMBL" id="AEH44469.1"/>
    </source>
</evidence>
<dbReference type="PATRIC" id="fig|667014.3.peg.606"/>
<dbReference type="SUPFAM" id="SSF55205">
    <property type="entry name" value="EPT/RTPC-like"/>
    <property type="match status" value="1"/>
</dbReference>
<dbReference type="AlphaFoldDB" id="F8ABF8"/>
<evidence type="ECO:0000256" key="6">
    <source>
        <dbReference type="ARBA" id="ARBA00022960"/>
    </source>
</evidence>
<dbReference type="GO" id="GO:0051301">
    <property type="term" value="P:cell division"/>
    <property type="evidence" value="ECO:0007669"/>
    <property type="project" value="UniProtKB-KW"/>
</dbReference>
<dbReference type="eggNOG" id="COG0766">
    <property type="taxonomic scope" value="Bacteria"/>
</dbReference>
<evidence type="ECO:0000256" key="4">
    <source>
        <dbReference type="ARBA" id="ARBA00022618"/>
    </source>
</evidence>
<dbReference type="Gene3D" id="3.65.10.10">
    <property type="entry name" value="Enolpyruvate transferase domain"/>
    <property type="match status" value="2"/>
</dbReference>
<proteinExistence type="inferred from homology"/>
<dbReference type="PANTHER" id="PTHR43783">
    <property type="entry name" value="UDP-N-ACETYLGLUCOSAMINE 1-CARBOXYVINYLTRANSFERASE"/>
    <property type="match status" value="1"/>
</dbReference>
<dbReference type="InterPro" id="IPR036968">
    <property type="entry name" value="Enolpyruvate_Tfrase_sf"/>
</dbReference>
<keyword evidence="8 12" id="KW-0131">Cell cycle</keyword>
<evidence type="ECO:0000256" key="12">
    <source>
        <dbReference type="HAMAP-Rule" id="MF_00111"/>
    </source>
</evidence>
<comment type="pathway">
    <text evidence="2 12">Cell wall biogenesis; peptidoglycan biosynthesis.</text>
</comment>
<sequence length="423" mass="45303">MSEICIFVEGGYRLSGEVEISGAKNAALPALAATLLALGEYKFSNVPDLLDVNTMLELLALLGARYQMNGRSLFVDTSQAEDTLAPYEIVNRMRASVLVLGPLVARAGKARVALPGGCPIGKRPIDLHLKGLEAMGAKISSEHGDIVAKAPKRGLYGAEINLDFPSVTATENLMMAATLARGKTIIRNAAKEPEVVFLGDMLCSMGAKISGHGSETITVYGVKELNPAEIEIIPDRIEAGTYLIAPAISGGEVLVKNVRPDHLESVLAVLKEMGLKLEVGEKEILSRRSKKLKPLKIRTAPYPGFPTDLQAQIMAALSTVKGTSVIVETIFEDRFLHVDELRRLGADITVEGRVAVVNGVKRLQAAPVKATDLRASASLVLAGLGAEGITQISDIYHLKRGYEALCEKFSKIGAKIWEGPCQL</sequence>
<evidence type="ECO:0000259" key="13">
    <source>
        <dbReference type="Pfam" id="PF00275"/>
    </source>
</evidence>
<feature type="binding site" evidence="12">
    <location>
        <begin position="123"/>
        <end position="127"/>
    </location>
    <ligand>
        <name>UDP-N-acetyl-alpha-D-glucosamine</name>
        <dbReference type="ChEBI" id="CHEBI:57705"/>
    </ligand>
</feature>
<feature type="binding site" evidence="12">
    <location>
        <position position="330"/>
    </location>
    <ligand>
        <name>UDP-N-acetyl-alpha-D-glucosamine</name>
        <dbReference type="ChEBI" id="CHEBI:57705"/>
    </ligand>
</feature>
<feature type="binding site" evidence="12">
    <location>
        <position position="94"/>
    </location>
    <ligand>
        <name>UDP-N-acetyl-alpha-D-glucosamine</name>
        <dbReference type="ChEBI" id="CHEBI:57705"/>
    </ligand>
</feature>
<comment type="function">
    <text evidence="12">Cell wall formation. Adds enolpyruvyl to UDP-N-acetylglucosamine.</text>
</comment>
<feature type="modified residue" description="2-(S-cysteinyl)pyruvic acid O-phosphothioketal" evidence="12">
    <location>
        <position position="118"/>
    </location>
</feature>
<keyword evidence="5 12" id="KW-0808">Transferase</keyword>
<dbReference type="UniPathway" id="UPA00219"/>
<dbReference type="Pfam" id="PF00275">
    <property type="entry name" value="EPSP_synthase"/>
    <property type="match status" value="1"/>
</dbReference>
<dbReference type="PaxDb" id="667014-Thein_0588"/>
<evidence type="ECO:0000256" key="3">
    <source>
        <dbReference type="ARBA" id="ARBA00022490"/>
    </source>
</evidence>
<gene>
    <name evidence="12" type="primary">murA</name>
    <name evidence="14" type="ordered locus">Thein_0588</name>
</gene>
<dbReference type="PANTHER" id="PTHR43783:SF1">
    <property type="entry name" value="UDP-N-ACETYLGLUCOSAMINE 1-CARBOXYVINYLTRANSFERASE"/>
    <property type="match status" value="1"/>
</dbReference>
<dbReference type="GO" id="GO:0008760">
    <property type="term" value="F:UDP-N-acetylglucosamine 1-carboxyvinyltransferase activity"/>
    <property type="evidence" value="ECO:0007669"/>
    <property type="project" value="UniProtKB-UniRule"/>
</dbReference>
<dbReference type="OrthoDB" id="9803760at2"/>
<evidence type="ECO:0000256" key="8">
    <source>
        <dbReference type="ARBA" id="ARBA00023306"/>
    </source>
</evidence>
<dbReference type="CDD" id="cd01555">
    <property type="entry name" value="UdpNAET"/>
    <property type="match status" value="1"/>
</dbReference>
<comment type="similarity">
    <text evidence="10 12">Belongs to the EPSP synthase family. MurA subfamily.</text>
</comment>
<comment type="caution">
    <text evidence="12">Lacks conserved residue(s) required for the propagation of feature annotation.</text>
</comment>
<evidence type="ECO:0000256" key="9">
    <source>
        <dbReference type="ARBA" id="ARBA00023316"/>
    </source>
</evidence>
<dbReference type="InterPro" id="IPR001986">
    <property type="entry name" value="Enolpyruvate_Tfrase_dom"/>
</dbReference>
<dbReference type="NCBIfam" id="NF006873">
    <property type="entry name" value="PRK09369.1"/>
    <property type="match status" value="1"/>
</dbReference>
<evidence type="ECO:0000313" key="15">
    <source>
        <dbReference type="Proteomes" id="UP000006793"/>
    </source>
</evidence>
<feature type="domain" description="Enolpyruvate transferase" evidence="13">
    <location>
        <begin position="9"/>
        <end position="408"/>
    </location>
</feature>
<evidence type="ECO:0000256" key="5">
    <source>
        <dbReference type="ARBA" id="ARBA00022679"/>
    </source>
</evidence>
<dbReference type="GO" id="GO:0071555">
    <property type="term" value="P:cell wall organization"/>
    <property type="evidence" value="ECO:0007669"/>
    <property type="project" value="UniProtKB-KW"/>
</dbReference>
<dbReference type="GO" id="GO:0009252">
    <property type="term" value="P:peptidoglycan biosynthetic process"/>
    <property type="evidence" value="ECO:0007669"/>
    <property type="project" value="UniProtKB-UniRule"/>
</dbReference>
<dbReference type="HOGENOM" id="CLU_027387_0_0_0"/>
<dbReference type="GO" id="GO:0019277">
    <property type="term" value="P:UDP-N-acetylgalactosamine biosynthetic process"/>
    <property type="evidence" value="ECO:0007669"/>
    <property type="project" value="InterPro"/>
</dbReference>
<dbReference type="GO" id="GO:0005737">
    <property type="term" value="C:cytoplasm"/>
    <property type="evidence" value="ECO:0007669"/>
    <property type="project" value="UniProtKB-SubCell"/>
</dbReference>
<keyword evidence="12" id="KW-0670">Pyruvate</keyword>
<evidence type="ECO:0000256" key="10">
    <source>
        <dbReference type="ARBA" id="ARBA00038367"/>
    </source>
</evidence>
<keyword evidence="7 12" id="KW-0573">Peptidoglycan synthesis</keyword>
<feature type="binding site" evidence="12">
    <location>
        <position position="308"/>
    </location>
    <ligand>
        <name>UDP-N-acetyl-alpha-D-glucosamine</name>
        <dbReference type="ChEBI" id="CHEBI:57705"/>
    </ligand>
</feature>
<evidence type="ECO:0000256" key="11">
    <source>
        <dbReference type="ARBA" id="ARBA00047527"/>
    </source>
</evidence>
<comment type="catalytic activity">
    <reaction evidence="11 12">
        <text>phosphoenolpyruvate + UDP-N-acetyl-alpha-D-glucosamine = UDP-N-acetyl-3-O-(1-carboxyvinyl)-alpha-D-glucosamine + phosphate</text>
        <dbReference type="Rhea" id="RHEA:18681"/>
        <dbReference type="ChEBI" id="CHEBI:43474"/>
        <dbReference type="ChEBI" id="CHEBI:57705"/>
        <dbReference type="ChEBI" id="CHEBI:58702"/>
        <dbReference type="ChEBI" id="CHEBI:68483"/>
        <dbReference type="EC" id="2.5.1.7"/>
    </reaction>
</comment>
<protein>
    <recommendedName>
        <fullName evidence="12">UDP-N-acetylglucosamine 1-carboxyvinyltransferase</fullName>
        <ecNumber evidence="12">2.5.1.7</ecNumber>
    </recommendedName>
    <alternativeName>
        <fullName evidence="12">Enoylpyruvate transferase</fullName>
    </alternativeName>
    <alternativeName>
        <fullName evidence="12">UDP-N-acetylglucosamine enolpyruvyl transferase</fullName>
        <shortName evidence="12">EPT</shortName>
    </alternativeName>
</protein>
<dbReference type="EC" id="2.5.1.7" evidence="12"/>
<keyword evidence="4 12" id="KW-0132">Cell division</keyword>
<dbReference type="GO" id="GO:0008360">
    <property type="term" value="P:regulation of cell shape"/>
    <property type="evidence" value="ECO:0007669"/>
    <property type="project" value="UniProtKB-KW"/>
</dbReference>
<dbReference type="FunFam" id="3.65.10.10:FF:000001">
    <property type="entry name" value="UDP-N-acetylglucosamine 1-carboxyvinyltransferase"/>
    <property type="match status" value="1"/>
</dbReference>
<dbReference type="RefSeq" id="WP_013907214.1">
    <property type="nucleotide sequence ID" value="NC_015681.1"/>
</dbReference>
<evidence type="ECO:0000256" key="7">
    <source>
        <dbReference type="ARBA" id="ARBA00022984"/>
    </source>
</evidence>
<feature type="binding site" evidence="12">
    <location>
        <begin position="24"/>
        <end position="25"/>
    </location>
    <ligand>
        <name>phosphoenolpyruvate</name>
        <dbReference type="ChEBI" id="CHEBI:58702"/>
    </ligand>
</feature>
<dbReference type="FunCoup" id="F8ABF8">
    <property type="interactions" value="395"/>
</dbReference>
<evidence type="ECO:0000256" key="1">
    <source>
        <dbReference type="ARBA" id="ARBA00004496"/>
    </source>
</evidence>
<keyword evidence="3 12" id="KW-0963">Cytoplasm</keyword>
<dbReference type="Proteomes" id="UP000006793">
    <property type="component" value="Chromosome"/>
</dbReference>
<dbReference type="InterPro" id="IPR013792">
    <property type="entry name" value="RNA3'P_cycl/enolpyr_Trfase_a/b"/>
</dbReference>
<dbReference type="STRING" id="667014.Thein_0588"/>
<reference evidence="14 15" key="2">
    <citation type="journal article" date="2012" name="Stand. Genomic Sci.">
        <title>Complete genome sequence of the thermophilic sulfate-reducing ocean bacterium Thermodesulfatator indicus type strain (CIR29812(T)).</title>
        <authorList>
            <person name="Anderson I."/>
            <person name="Saunders E."/>
            <person name="Lapidus A."/>
            <person name="Nolan M."/>
            <person name="Lucas S."/>
            <person name="Tice H."/>
            <person name="Del Rio T.G."/>
            <person name="Cheng J.F."/>
            <person name="Han C."/>
            <person name="Tapia R."/>
            <person name="Goodwin L.A."/>
            <person name="Pitluck S."/>
            <person name="Liolios K."/>
            <person name="Mavromatis K."/>
            <person name="Pagani I."/>
            <person name="Ivanova N."/>
            <person name="Mikhailova N."/>
            <person name="Pati A."/>
            <person name="Chen A."/>
            <person name="Palaniappan K."/>
            <person name="Land M."/>
            <person name="Hauser L."/>
            <person name="Jeffries C.D."/>
            <person name="Chang Y.J."/>
            <person name="Brambilla E.M."/>
            <person name="Rohde M."/>
            <person name="Spring S."/>
            <person name="Goker M."/>
            <person name="Detter J.C."/>
            <person name="Woyke T."/>
            <person name="Bristow J."/>
            <person name="Eisen J.A."/>
            <person name="Markowitz V."/>
            <person name="Hugenholtz P."/>
            <person name="Kyrpides N.C."/>
            <person name="Klenk H.P."/>
        </authorList>
    </citation>
    <scope>NUCLEOTIDE SEQUENCE [LARGE SCALE GENOMIC DNA]</scope>
    <source>
        <strain evidence="15">DSM 15286 / JCM 11887 / CIR29812</strain>
    </source>
</reference>
<dbReference type="HAMAP" id="MF_00111">
    <property type="entry name" value="MurA"/>
    <property type="match status" value="1"/>
</dbReference>
<dbReference type="InterPro" id="IPR005750">
    <property type="entry name" value="UDP_GlcNAc_COvinyl_MurA"/>
</dbReference>
<dbReference type="InterPro" id="IPR050068">
    <property type="entry name" value="MurA_subfamily"/>
</dbReference>
<keyword evidence="15" id="KW-1185">Reference proteome</keyword>
<dbReference type="NCBIfam" id="TIGR01072">
    <property type="entry name" value="murA"/>
    <property type="match status" value="1"/>
</dbReference>
<comment type="subcellular location">
    <subcellularLocation>
        <location evidence="1 12">Cytoplasm</location>
    </subcellularLocation>
</comment>
<dbReference type="EMBL" id="CP002683">
    <property type="protein sequence ID" value="AEH44469.1"/>
    <property type="molecule type" value="Genomic_DNA"/>
</dbReference>
<keyword evidence="9 12" id="KW-0961">Cell wall biogenesis/degradation</keyword>
<keyword evidence="6 12" id="KW-0133">Cell shape</keyword>
<dbReference type="InParanoid" id="F8ABF8"/>
<dbReference type="KEGG" id="tid:Thein_0588"/>
<feature type="active site" description="Proton donor" evidence="12">
    <location>
        <position position="118"/>
    </location>
</feature>
<evidence type="ECO:0000256" key="2">
    <source>
        <dbReference type="ARBA" id="ARBA00004752"/>
    </source>
</evidence>
<organism evidence="14 15">
    <name type="scientific">Thermodesulfatator indicus (strain DSM 15286 / JCM 11887 / CIR29812)</name>
    <dbReference type="NCBI Taxonomy" id="667014"/>
    <lineage>
        <taxon>Bacteria</taxon>
        <taxon>Pseudomonadati</taxon>
        <taxon>Thermodesulfobacteriota</taxon>
        <taxon>Thermodesulfobacteria</taxon>
        <taxon>Thermodesulfobacteriales</taxon>
        <taxon>Thermodesulfatatoraceae</taxon>
        <taxon>Thermodesulfatator</taxon>
    </lineage>
</organism>
<reference evidence="15" key="1">
    <citation type="submission" date="2011-04" db="EMBL/GenBank/DDBJ databases">
        <title>The complete genome of Thermodesulfatator indicus DSM 15286.</title>
        <authorList>
            <person name="Lucas S."/>
            <person name="Copeland A."/>
            <person name="Lapidus A."/>
            <person name="Bruce D."/>
            <person name="Goodwin L."/>
            <person name="Pitluck S."/>
            <person name="Peters L."/>
            <person name="Kyrpides N."/>
            <person name="Mavromatis K."/>
            <person name="Pagani I."/>
            <person name="Ivanova N."/>
            <person name="Saunders L."/>
            <person name="Detter J.C."/>
            <person name="Tapia R."/>
            <person name="Han C."/>
            <person name="Land M."/>
            <person name="Hauser L."/>
            <person name="Markowitz V."/>
            <person name="Cheng J.-F."/>
            <person name="Hugenholtz P."/>
            <person name="Woyke T."/>
            <person name="Wu D."/>
            <person name="Spring S."/>
            <person name="Schroeder M."/>
            <person name="Brambilla E."/>
            <person name="Klenk H.-P."/>
            <person name="Eisen J.A."/>
        </authorList>
    </citation>
    <scope>NUCLEOTIDE SEQUENCE [LARGE SCALE GENOMIC DNA]</scope>
    <source>
        <strain evidence="15">DSM 15286 / JCM 11887 / CIR29812</strain>
    </source>
</reference>
<accession>F8ABF8</accession>